<evidence type="ECO:0000313" key="7">
    <source>
        <dbReference type="Proteomes" id="UP000283738"/>
    </source>
</evidence>
<accession>A0A3R5VYN6</accession>
<evidence type="ECO:0000256" key="1">
    <source>
        <dbReference type="ARBA" id="ARBA00006464"/>
    </source>
</evidence>
<dbReference type="Pfam" id="PF00534">
    <property type="entry name" value="Glycos_transf_1"/>
    <property type="match status" value="1"/>
</dbReference>
<feature type="domain" description="Glycosyltransferase subfamily 4-like N-terminal" evidence="5">
    <location>
        <begin position="205"/>
        <end position="349"/>
    </location>
</feature>
<dbReference type="CDD" id="cd03808">
    <property type="entry name" value="GT4_CapM-like"/>
    <property type="match status" value="1"/>
</dbReference>
<dbReference type="EMBL" id="QRTF01000029">
    <property type="protein sequence ID" value="RGQ47017.1"/>
    <property type="molecule type" value="Genomic_DNA"/>
</dbReference>
<dbReference type="Pfam" id="PF13477">
    <property type="entry name" value="Glyco_trans_4_2"/>
    <property type="match status" value="1"/>
</dbReference>
<evidence type="ECO:0000259" key="3">
    <source>
        <dbReference type="Pfam" id="PF00534"/>
    </source>
</evidence>
<proteinExistence type="inferred from homology"/>
<evidence type="ECO:0000259" key="4">
    <source>
        <dbReference type="Pfam" id="PF02397"/>
    </source>
</evidence>
<feature type="transmembrane region" description="Helical" evidence="2">
    <location>
        <begin position="12"/>
        <end position="37"/>
    </location>
</feature>
<keyword evidence="2" id="KW-1133">Transmembrane helix</keyword>
<evidence type="ECO:0000256" key="2">
    <source>
        <dbReference type="SAM" id="Phobius"/>
    </source>
</evidence>
<dbReference type="InterPro" id="IPR001296">
    <property type="entry name" value="Glyco_trans_1"/>
</dbReference>
<dbReference type="AlphaFoldDB" id="A0A3R5VYN6"/>
<dbReference type="Proteomes" id="UP000283738">
    <property type="component" value="Unassembled WGS sequence"/>
</dbReference>
<dbReference type="Gene3D" id="3.40.50.2000">
    <property type="entry name" value="Glycogen Phosphorylase B"/>
    <property type="match status" value="2"/>
</dbReference>
<protein>
    <submittedName>
        <fullName evidence="6">Glycosyltransferase</fullName>
    </submittedName>
</protein>
<dbReference type="Pfam" id="PF02397">
    <property type="entry name" value="Bac_transf"/>
    <property type="match status" value="1"/>
</dbReference>
<gene>
    <name evidence="6" type="ORF">DWY96_12185</name>
</gene>
<reference evidence="6 7" key="1">
    <citation type="submission" date="2018-08" db="EMBL/GenBank/DDBJ databases">
        <title>A genome reference for cultivated species of the human gut microbiota.</title>
        <authorList>
            <person name="Zou Y."/>
            <person name="Xue W."/>
            <person name="Luo G."/>
        </authorList>
    </citation>
    <scope>NUCLEOTIDE SEQUENCE [LARGE SCALE GENOMIC DNA]</scope>
    <source>
        <strain evidence="6 7">AF28-15</strain>
    </source>
</reference>
<evidence type="ECO:0000259" key="5">
    <source>
        <dbReference type="Pfam" id="PF13477"/>
    </source>
</evidence>
<keyword evidence="2" id="KW-0812">Transmembrane</keyword>
<name>A0A3R5VYN6_9FIRM</name>
<comment type="similarity">
    <text evidence="1">Belongs to the bacterial sugar transferase family.</text>
</comment>
<feature type="domain" description="Bacterial sugar transferase" evidence="4">
    <location>
        <begin position="9"/>
        <end position="187"/>
    </location>
</feature>
<sequence>MQKIYLPIKRFIDIFLSLLGIIFLSPLFIILCIAIKVDSRGAIFFKQKRVGIDKKTFMMYKFRTMRIDTPKDMPTHLLTNPEQYITKVGKILRKTSLDELPQIFNILKGDMSIIGPRPALWNQDDLIAERDKYGANDVRPGLSGWAQINGRDELEIPVKARLDGEYVRRLGFLFDLRCFFGTVFSVLRQDGVVEGGTGEMKKNHRVLILVNLDITIYKFRKELVERLIQEGYEVYISSPYGEFIDVFTEMGCKFIDTKVERHGKNPMKDYQLYRRYVSIIKEVNPVVVLSYTIKPNIYGGMATAKCKVPFIPNITGLGSAVQKSGILLSLVTVMYRTAFRKVHCVFVQNKENQNYFSSHNIAVGKYRLIPGSGVNLNHYIVRPYKEDHGIHFAFIGRVMREKGIEEYLEAAYALKKEYSNIYFHVYGFCEEAYEDRLKKLQEQGVIQYHGMVKDMAEVFETINCSVLPSYHEGMANSLLEAAASGRPVIASNITGCRETFDEGVSGFGFQVKDSRALIGALRKFLSLTTEERQQMGLAGRKKVETEFDRNIVINAYINEIEHISKGVK</sequence>
<keyword evidence="2" id="KW-0472">Membrane</keyword>
<dbReference type="GO" id="GO:0016780">
    <property type="term" value="F:phosphotransferase activity, for other substituted phosphate groups"/>
    <property type="evidence" value="ECO:0007669"/>
    <property type="project" value="TreeGrafter"/>
</dbReference>
<feature type="domain" description="Glycosyl transferase family 1" evidence="3">
    <location>
        <begin position="391"/>
        <end position="541"/>
    </location>
</feature>
<dbReference type="PANTHER" id="PTHR30576">
    <property type="entry name" value="COLANIC BIOSYNTHESIS UDP-GLUCOSE LIPID CARRIER TRANSFERASE"/>
    <property type="match status" value="1"/>
</dbReference>
<organism evidence="6 7">
    <name type="scientific">Roseburia inulinivorans</name>
    <dbReference type="NCBI Taxonomy" id="360807"/>
    <lineage>
        <taxon>Bacteria</taxon>
        <taxon>Bacillati</taxon>
        <taxon>Bacillota</taxon>
        <taxon>Clostridia</taxon>
        <taxon>Lachnospirales</taxon>
        <taxon>Lachnospiraceae</taxon>
        <taxon>Roseburia</taxon>
    </lineage>
</organism>
<dbReference type="InterPro" id="IPR028098">
    <property type="entry name" value="Glyco_trans_4-like_N"/>
</dbReference>
<dbReference type="InterPro" id="IPR003362">
    <property type="entry name" value="Bact_transf"/>
</dbReference>
<comment type="caution">
    <text evidence="6">The sequence shown here is derived from an EMBL/GenBank/DDBJ whole genome shotgun (WGS) entry which is preliminary data.</text>
</comment>
<dbReference type="SUPFAM" id="SSF53756">
    <property type="entry name" value="UDP-Glycosyltransferase/glycogen phosphorylase"/>
    <property type="match status" value="1"/>
</dbReference>
<dbReference type="PANTHER" id="PTHR30576:SF0">
    <property type="entry name" value="UNDECAPRENYL-PHOSPHATE N-ACETYLGALACTOSAMINYL 1-PHOSPHATE TRANSFERASE-RELATED"/>
    <property type="match status" value="1"/>
</dbReference>
<dbReference type="GO" id="GO:0016757">
    <property type="term" value="F:glycosyltransferase activity"/>
    <property type="evidence" value="ECO:0007669"/>
    <property type="project" value="InterPro"/>
</dbReference>
<evidence type="ECO:0000313" key="6">
    <source>
        <dbReference type="EMBL" id="RGQ47017.1"/>
    </source>
</evidence>
<keyword evidence="6" id="KW-0808">Transferase</keyword>